<organism evidence="2 3">
    <name type="scientific">Truncatella angustata</name>
    <dbReference type="NCBI Taxonomy" id="152316"/>
    <lineage>
        <taxon>Eukaryota</taxon>
        <taxon>Fungi</taxon>
        <taxon>Dikarya</taxon>
        <taxon>Ascomycota</taxon>
        <taxon>Pezizomycotina</taxon>
        <taxon>Sordariomycetes</taxon>
        <taxon>Xylariomycetidae</taxon>
        <taxon>Amphisphaeriales</taxon>
        <taxon>Sporocadaceae</taxon>
        <taxon>Truncatella</taxon>
    </lineage>
</organism>
<evidence type="ECO:0000313" key="3">
    <source>
        <dbReference type="Proteomes" id="UP000758603"/>
    </source>
</evidence>
<dbReference type="AlphaFoldDB" id="A0A9P8UTL8"/>
<protein>
    <submittedName>
        <fullName evidence="2">Uncharacterized protein</fullName>
    </submittedName>
</protein>
<feature type="signal peptide" evidence="1">
    <location>
        <begin position="1"/>
        <end position="26"/>
    </location>
</feature>
<dbReference type="RefSeq" id="XP_045962357.1">
    <property type="nucleotide sequence ID" value="XM_046108748.1"/>
</dbReference>
<dbReference type="OrthoDB" id="10302250at2759"/>
<gene>
    <name evidence="2" type="ORF">BKA67DRAFT_673967</name>
</gene>
<evidence type="ECO:0000256" key="1">
    <source>
        <dbReference type="SAM" id="SignalP"/>
    </source>
</evidence>
<sequence length="189" mass="19295">MLLPLILHHRLLLLAALTALTLTAHADVSDCFYLAGTAGSPPTNLYFSTISQPPGSKLYQGTFTRSLAQATLFGIPNRATGRLRAYATGNNINGRTATLQAAGPAIVFDTKTAYTLGGRAPLRCGVAGPANELGCAAGDGAGARAFQLCSLTWAVVGRPGAPLSAGCRALTMTALEASGCGNYSIGVDP</sequence>
<keyword evidence="3" id="KW-1185">Reference proteome</keyword>
<proteinExistence type="predicted"/>
<feature type="chain" id="PRO_5040290992" evidence="1">
    <location>
        <begin position="27"/>
        <end position="189"/>
    </location>
</feature>
<evidence type="ECO:0000313" key="2">
    <source>
        <dbReference type="EMBL" id="KAH6658123.1"/>
    </source>
</evidence>
<accession>A0A9P8UTL8</accession>
<reference evidence="2" key="1">
    <citation type="journal article" date="2021" name="Nat. Commun.">
        <title>Genetic determinants of endophytism in the Arabidopsis root mycobiome.</title>
        <authorList>
            <person name="Mesny F."/>
            <person name="Miyauchi S."/>
            <person name="Thiergart T."/>
            <person name="Pickel B."/>
            <person name="Atanasova L."/>
            <person name="Karlsson M."/>
            <person name="Huettel B."/>
            <person name="Barry K.W."/>
            <person name="Haridas S."/>
            <person name="Chen C."/>
            <person name="Bauer D."/>
            <person name="Andreopoulos W."/>
            <person name="Pangilinan J."/>
            <person name="LaButti K."/>
            <person name="Riley R."/>
            <person name="Lipzen A."/>
            <person name="Clum A."/>
            <person name="Drula E."/>
            <person name="Henrissat B."/>
            <person name="Kohler A."/>
            <person name="Grigoriev I.V."/>
            <person name="Martin F.M."/>
            <person name="Hacquard S."/>
        </authorList>
    </citation>
    <scope>NUCLEOTIDE SEQUENCE</scope>
    <source>
        <strain evidence="2">MPI-SDFR-AT-0073</strain>
    </source>
</reference>
<keyword evidence="1" id="KW-0732">Signal</keyword>
<name>A0A9P8UTL8_9PEZI</name>
<dbReference type="Proteomes" id="UP000758603">
    <property type="component" value="Unassembled WGS sequence"/>
</dbReference>
<comment type="caution">
    <text evidence="2">The sequence shown here is derived from an EMBL/GenBank/DDBJ whole genome shotgun (WGS) entry which is preliminary data.</text>
</comment>
<dbReference type="GeneID" id="70137639"/>
<dbReference type="EMBL" id="JAGPXC010000002">
    <property type="protein sequence ID" value="KAH6658123.1"/>
    <property type="molecule type" value="Genomic_DNA"/>
</dbReference>